<dbReference type="Pfam" id="PF10412">
    <property type="entry name" value="TrwB_AAD_bind"/>
    <property type="match status" value="1"/>
</dbReference>
<name>A0ABY5TTC1_9BACT</name>
<evidence type="ECO:0000313" key="5">
    <source>
        <dbReference type="Proteomes" id="UP001058364"/>
    </source>
</evidence>
<evidence type="ECO:0000313" key="4">
    <source>
        <dbReference type="EMBL" id="UWD33920.1"/>
    </source>
</evidence>
<proteinExistence type="predicted"/>
<sequence length="860" mass="102570">MLQPKNIKKNKILIAKNFFLSDLIYIFISLIISFLISWTVIPDSVQYKKIISFSIFLVLILLISPTLLFLPSHNARIWIILIRVFKYWIENKKFSTNSKRSNVNFFINIKEVDENGNIQFKNVISKGYKYSKIIKFDGYNIWTKNVEEKREFLEKMILFFNSREERITFVKIQKKYNFKEKIEVLNKKNSFLNDKEKQYIDESKKEIEYLQNHEYKDEYFLVIYSKSIEKLEQEVLLISDFFEKVEINFDILDKTDVELFTKSFYLLNQENSNSLDQLTFKNSYFKWNNMFAKINTISDMPLNLNVGWAETFFSSSKSWILWDIDPINTKEYEKIVDSANNKILTNIAFNKKSEFRNKNDIKNMEAIDELAYLLNIENQKLFNSSMLFLNFNRDLKLLKKDINTELQDALKKEKTKINKLKFRQLEAFKSFSLFNDNILNESIEIVSRNLAYSWPFCFEKNVDKNSFYLGKNKKQFFILDIWKRNSFHTNSNCIFFGTSGRGKTTAIKKLILDSYLKKDSSVIIVDPQREYQNFKNIFDISWIDISNRNISINPLQIIEKIDFNNEKNIDQKISSQISFFINWIKILSFSWSEEKEIILMKSIKNLYWNNIEKIKKNDFPIISDLIKELENTNLKKYEKEVYEKEKIKIIEWLKINFENNGIFSWNYNQRTTMNLSHDFIVIDTKTLIENTTKENVNAFFYLILNLIQSKVNQNFYQKKKKSILVFDEVHKFIDKKNMQTLDFIFDSTKTIRKYDGSIILSTQNPSDFSLNIDTNNKTHGILKNIQYKFLFNLPGDDIKIVNSIFNPFEDNKNFNLISEFDSSFLTNAGKGECLLISANKKKMYFKVNYNNFEQEYLFNK</sequence>
<dbReference type="Proteomes" id="UP001058364">
    <property type="component" value="Chromosome"/>
</dbReference>
<evidence type="ECO:0000256" key="1">
    <source>
        <dbReference type="SAM" id="Coils"/>
    </source>
</evidence>
<dbReference type="PANTHER" id="PTHR30121:SF6">
    <property type="entry name" value="SLR6007 PROTEIN"/>
    <property type="match status" value="1"/>
</dbReference>
<feature type="domain" description="AAA+ ATPase" evidence="3">
    <location>
        <begin position="489"/>
        <end position="776"/>
    </location>
</feature>
<feature type="transmembrane region" description="Helical" evidence="2">
    <location>
        <begin position="50"/>
        <end position="70"/>
    </location>
</feature>
<keyword evidence="5" id="KW-1185">Reference proteome</keyword>
<dbReference type="InterPro" id="IPR003593">
    <property type="entry name" value="AAA+_ATPase"/>
</dbReference>
<evidence type="ECO:0000259" key="3">
    <source>
        <dbReference type="SMART" id="SM00382"/>
    </source>
</evidence>
<keyword evidence="2" id="KW-0812">Transmembrane</keyword>
<keyword evidence="4" id="KW-0238">DNA-binding</keyword>
<feature type="coiled-coil region" evidence="1">
    <location>
        <begin position="392"/>
        <end position="423"/>
    </location>
</feature>
<dbReference type="Gene3D" id="1.10.8.730">
    <property type="match status" value="1"/>
</dbReference>
<gene>
    <name evidence="4" type="ORF">NX772_02300</name>
</gene>
<dbReference type="InterPro" id="IPR027417">
    <property type="entry name" value="P-loop_NTPase"/>
</dbReference>
<feature type="transmembrane region" description="Helical" evidence="2">
    <location>
        <begin position="12"/>
        <end position="38"/>
    </location>
</feature>
<dbReference type="GO" id="GO:0003677">
    <property type="term" value="F:DNA binding"/>
    <property type="evidence" value="ECO:0007669"/>
    <property type="project" value="UniProtKB-KW"/>
</dbReference>
<accession>A0ABY5TTC1</accession>
<dbReference type="EMBL" id="CP103423">
    <property type="protein sequence ID" value="UWD33920.1"/>
    <property type="molecule type" value="Genomic_DNA"/>
</dbReference>
<organism evidence="4 5">
    <name type="scientific">Mesomycoplasma molare</name>
    <dbReference type="NCBI Taxonomy" id="171288"/>
    <lineage>
        <taxon>Bacteria</taxon>
        <taxon>Bacillati</taxon>
        <taxon>Mycoplasmatota</taxon>
        <taxon>Mycoplasmoidales</taxon>
        <taxon>Metamycoplasmataceae</taxon>
        <taxon>Mesomycoplasma</taxon>
    </lineage>
</organism>
<evidence type="ECO:0000256" key="2">
    <source>
        <dbReference type="SAM" id="Phobius"/>
    </source>
</evidence>
<reference evidence="4" key="1">
    <citation type="submission" date="2022-08" db="EMBL/GenBank/DDBJ databases">
        <title>Complete genome sequence of Mycoplasma molare type strain H 542.</title>
        <authorList>
            <person name="Spergser J."/>
        </authorList>
    </citation>
    <scope>NUCLEOTIDE SEQUENCE</scope>
    <source>
        <strain evidence="4">H 542</strain>
    </source>
</reference>
<dbReference type="NCBIfam" id="NF045975">
    <property type="entry name" value="VirB4_plasma"/>
    <property type="match status" value="1"/>
</dbReference>
<dbReference type="InterPro" id="IPR019476">
    <property type="entry name" value="T4SS_TraD_DNA-bd"/>
</dbReference>
<protein>
    <submittedName>
        <fullName evidence="4">Type IV secretion system DNA-binding domain-containing protein</fullName>
    </submittedName>
</protein>
<keyword evidence="1" id="KW-0175">Coiled coil</keyword>
<dbReference type="PANTHER" id="PTHR30121">
    <property type="entry name" value="UNCHARACTERIZED PROTEIN YJGR-RELATED"/>
    <property type="match status" value="1"/>
</dbReference>
<dbReference type="Gene3D" id="3.40.50.300">
    <property type="entry name" value="P-loop containing nucleotide triphosphate hydrolases"/>
    <property type="match status" value="1"/>
</dbReference>
<dbReference type="SMART" id="SM00382">
    <property type="entry name" value="AAA"/>
    <property type="match status" value="1"/>
</dbReference>
<dbReference type="SUPFAM" id="SSF52540">
    <property type="entry name" value="P-loop containing nucleoside triphosphate hydrolases"/>
    <property type="match status" value="1"/>
</dbReference>
<dbReference type="InterPro" id="IPR051162">
    <property type="entry name" value="T4SS_component"/>
</dbReference>
<dbReference type="CDD" id="cd01127">
    <property type="entry name" value="TrwB_TraG_TraD_VirD4"/>
    <property type="match status" value="1"/>
</dbReference>
<dbReference type="RefSeq" id="WP_027123475.1">
    <property type="nucleotide sequence ID" value="NZ_CP103423.1"/>
</dbReference>
<keyword evidence="2" id="KW-0472">Membrane</keyword>
<keyword evidence="2" id="KW-1133">Transmembrane helix</keyword>